<organism evidence="9 10">
    <name type="scientific">Orchesella cincta</name>
    <name type="common">Springtail</name>
    <name type="synonym">Podura cincta</name>
    <dbReference type="NCBI Taxonomy" id="48709"/>
    <lineage>
        <taxon>Eukaryota</taxon>
        <taxon>Metazoa</taxon>
        <taxon>Ecdysozoa</taxon>
        <taxon>Arthropoda</taxon>
        <taxon>Hexapoda</taxon>
        <taxon>Collembola</taxon>
        <taxon>Entomobryomorpha</taxon>
        <taxon>Entomobryoidea</taxon>
        <taxon>Orchesellidae</taxon>
        <taxon>Orchesellinae</taxon>
        <taxon>Orchesella</taxon>
    </lineage>
</organism>
<keyword evidence="5" id="KW-0325">Glycoprotein</keyword>
<dbReference type="EMBL" id="LJIJ01005792">
    <property type="protein sequence ID" value="ODM87246.1"/>
    <property type="molecule type" value="Genomic_DNA"/>
</dbReference>
<evidence type="ECO:0000259" key="8">
    <source>
        <dbReference type="PROSITE" id="PS50940"/>
    </source>
</evidence>
<evidence type="ECO:0000256" key="4">
    <source>
        <dbReference type="ARBA" id="ARBA00023157"/>
    </source>
</evidence>
<evidence type="ECO:0000313" key="9">
    <source>
        <dbReference type="EMBL" id="ODM87246.1"/>
    </source>
</evidence>
<comment type="caution">
    <text evidence="9">The sequence shown here is derived from an EMBL/GenBank/DDBJ whole genome shotgun (WGS) entry which is preliminary data.</text>
</comment>
<evidence type="ECO:0000256" key="6">
    <source>
        <dbReference type="SAM" id="MobiDB-lite"/>
    </source>
</evidence>
<name>A0A1D2M2Q8_ORCCI</name>
<dbReference type="SUPFAM" id="SSF57625">
    <property type="entry name" value="Invertebrate chitin-binding proteins"/>
    <property type="match status" value="1"/>
</dbReference>
<reference evidence="9 10" key="1">
    <citation type="journal article" date="2016" name="Genome Biol. Evol.">
        <title>Gene Family Evolution Reflects Adaptation to Soil Environmental Stressors in the Genome of the Collembolan Orchesella cincta.</title>
        <authorList>
            <person name="Faddeeva-Vakhrusheva A."/>
            <person name="Derks M.F."/>
            <person name="Anvar S.Y."/>
            <person name="Agamennone V."/>
            <person name="Suring W."/>
            <person name="Smit S."/>
            <person name="van Straalen N.M."/>
            <person name="Roelofs D."/>
        </authorList>
    </citation>
    <scope>NUCLEOTIDE SEQUENCE [LARGE SCALE GENOMIC DNA]</scope>
    <source>
        <tissue evidence="9">Mixed pool</tissue>
    </source>
</reference>
<feature type="compositionally biased region" description="Polar residues" evidence="6">
    <location>
        <begin position="108"/>
        <end position="119"/>
    </location>
</feature>
<dbReference type="PANTHER" id="PTHR23301">
    <property type="entry name" value="CHITIN BINDING PERITROPHIN-A"/>
    <property type="match status" value="1"/>
</dbReference>
<sequence length="119" mass="13122">MNFGVFFACLSVVAADRGPVDWYDCKGKPDANYVHPYDCTKFMTCVAQFYAYERDCVVGLHYDPANDRCEWPEIVGCITDPPTTTAAPTTTTPSTTTSATTTTQTTPFNNHHSTTSFSQ</sequence>
<dbReference type="InterPro" id="IPR036508">
    <property type="entry name" value="Chitin-bd_dom_sf"/>
</dbReference>
<dbReference type="GO" id="GO:0008061">
    <property type="term" value="F:chitin binding"/>
    <property type="evidence" value="ECO:0007669"/>
    <property type="project" value="UniProtKB-KW"/>
</dbReference>
<dbReference type="InterPro" id="IPR002557">
    <property type="entry name" value="Chitin-bd_dom"/>
</dbReference>
<accession>A0A1D2M2Q8</accession>
<keyword evidence="10" id="KW-1185">Reference proteome</keyword>
<feature type="domain" description="Chitin-binding type-2" evidence="8">
    <location>
        <begin position="22"/>
        <end position="79"/>
    </location>
</feature>
<dbReference type="InterPro" id="IPR051940">
    <property type="entry name" value="Chitin_bind-dev_reg"/>
</dbReference>
<dbReference type="STRING" id="48709.A0A1D2M2Q8"/>
<dbReference type="OrthoDB" id="6020543at2759"/>
<dbReference type="AlphaFoldDB" id="A0A1D2M2Q8"/>
<dbReference type="PANTHER" id="PTHR23301:SF0">
    <property type="entry name" value="CHITIN-BINDING TYPE-2 DOMAIN-CONTAINING PROTEIN-RELATED"/>
    <property type="match status" value="1"/>
</dbReference>
<evidence type="ECO:0000256" key="1">
    <source>
        <dbReference type="ARBA" id="ARBA00022669"/>
    </source>
</evidence>
<dbReference type="GO" id="GO:0005576">
    <property type="term" value="C:extracellular region"/>
    <property type="evidence" value="ECO:0007669"/>
    <property type="project" value="InterPro"/>
</dbReference>
<keyword evidence="3" id="KW-0677">Repeat</keyword>
<evidence type="ECO:0000256" key="3">
    <source>
        <dbReference type="ARBA" id="ARBA00022737"/>
    </source>
</evidence>
<feature type="compositionally biased region" description="Low complexity" evidence="6">
    <location>
        <begin position="80"/>
        <end position="107"/>
    </location>
</feature>
<dbReference type="PROSITE" id="PS50940">
    <property type="entry name" value="CHIT_BIND_II"/>
    <property type="match status" value="1"/>
</dbReference>
<evidence type="ECO:0000256" key="7">
    <source>
        <dbReference type="SAM" id="SignalP"/>
    </source>
</evidence>
<feature type="chain" id="PRO_5012995090" evidence="7">
    <location>
        <begin position="16"/>
        <end position="119"/>
    </location>
</feature>
<dbReference type="SMART" id="SM00494">
    <property type="entry name" value="ChtBD2"/>
    <property type="match status" value="1"/>
</dbReference>
<feature type="non-terminal residue" evidence="9">
    <location>
        <position position="119"/>
    </location>
</feature>
<feature type="signal peptide" evidence="7">
    <location>
        <begin position="1"/>
        <end position="15"/>
    </location>
</feature>
<protein>
    <submittedName>
        <fullName evidence="9">Putative chitinase 3</fullName>
    </submittedName>
</protein>
<dbReference type="Pfam" id="PF01607">
    <property type="entry name" value="CBM_14"/>
    <property type="match status" value="1"/>
</dbReference>
<keyword evidence="4" id="KW-1015">Disulfide bond</keyword>
<evidence type="ECO:0000256" key="5">
    <source>
        <dbReference type="ARBA" id="ARBA00023180"/>
    </source>
</evidence>
<evidence type="ECO:0000313" key="10">
    <source>
        <dbReference type="Proteomes" id="UP000094527"/>
    </source>
</evidence>
<dbReference type="Proteomes" id="UP000094527">
    <property type="component" value="Unassembled WGS sequence"/>
</dbReference>
<keyword evidence="2 7" id="KW-0732">Signal</keyword>
<feature type="region of interest" description="Disordered" evidence="6">
    <location>
        <begin position="80"/>
        <end position="119"/>
    </location>
</feature>
<evidence type="ECO:0000256" key="2">
    <source>
        <dbReference type="ARBA" id="ARBA00022729"/>
    </source>
</evidence>
<gene>
    <name evidence="9" type="ORF">Ocin01_19437</name>
</gene>
<keyword evidence="1" id="KW-0147">Chitin-binding</keyword>
<proteinExistence type="predicted"/>
<dbReference type="Gene3D" id="2.170.140.10">
    <property type="entry name" value="Chitin binding domain"/>
    <property type="match status" value="1"/>
</dbReference>